<dbReference type="PANTHER" id="PTHR24173">
    <property type="entry name" value="ANKYRIN REPEAT CONTAINING"/>
    <property type="match status" value="1"/>
</dbReference>
<dbReference type="Proteomes" id="UP000635477">
    <property type="component" value="Unassembled WGS sequence"/>
</dbReference>
<comment type="caution">
    <text evidence="5">The sequence shown here is derived from an EMBL/GenBank/DDBJ whole genome shotgun (WGS) entry which is preliminary data.</text>
</comment>
<feature type="region of interest" description="Disordered" evidence="4">
    <location>
        <begin position="160"/>
        <end position="187"/>
    </location>
</feature>
<feature type="compositionally biased region" description="Polar residues" evidence="4">
    <location>
        <begin position="172"/>
        <end position="187"/>
    </location>
</feature>
<dbReference type="Pfam" id="PF13857">
    <property type="entry name" value="Ank_5"/>
    <property type="match status" value="1"/>
</dbReference>
<gene>
    <name evidence="5" type="ORF">FZEAL_2286</name>
</gene>
<dbReference type="InterPro" id="IPR036770">
    <property type="entry name" value="Ankyrin_rpt-contain_sf"/>
</dbReference>
<protein>
    <recommendedName>
        <fullName evidence="7">NACHT-NTPase and P-loop NTPases N-terminal domain-containing protein</fullName>
    </recommendedName>
</protein>
<evidence type="ECO:0000256" key="2">
    <source>
        <dbReference type="ARBA" id="ARBA00023043"/>
    </source>
</evidence>
<keyword evidence="6" id="KW-1185">Reference proteome</keyword>
<name>A0A8H4XMX4_9HYPO</name>
<evidence type="ECO:0000256" key="3">
    <source>
        <dbReference type="PROSITE-ProRule" id="PRU00023"/>
    </source>
</evidence>
<reference evidence="5" key="2">
    <citation type="submission" date="2020-05" db="EMBL/GenBank/DDBJ databases">
        <authorList>
            <person name="Kim H.-S."/>
            <person name="Proctor R.H."/>
            <person name="Brown D.W."/>
        </authorList>
    </citation>
    <scope>NUCLEOTIDE SEQUENCE</scope>
    <source>
        <strain evidence="5">NRRL 22465</strain>
    </source>
</reference>
<evidence type="ECO:0008006" key="7">
    <source>
        <dbReference type="Google" id="ProtNLM"/>
    </source>
</evidence>
<dbReference type="PANTHER" id="PTHR24173:SF74">
    <property type="entry name" value="ANKYRIN REPEAT DOMAIN-CONTAINING PROTEIN 16"/>
    <property type="match status" value="1"/>
</dbReference>
<accession>A0A8H4XMX4</accession>
<organism evidence="5 6">
    <name type="scientific">Fusarium zealandicum</name>
    <dbReference type="NCBI Taxonomy" id="1053134"/>
    <lineage>
        <taxon>Eukaryota</taxon>
        <taxon>Fungi</taxon>
        <taxon>Dikarya</taxon>
        <taxon>Ascomycota</taxon>
        <taxon>Pezizomycotina</taxon>
        <taxon>Sordariomycetes</taxon>
        <taxon>Hypocreomycetidae</taxon>
        <taxon>Hypocreales</taxon>
        <taxon>Nectriaceae</taxon>
        <taxon>Fusarium</taxon>
        <taxon>Fusarium staphyleae species complex</taxon>
    </lineage>
</organism>
<evidence type="ECO:0000313" key="6">
    <source>
        <dbReference type="Proteomes" id="UP000635477"/>
    </source>
</evidence>
<reference evidence="5" key="1">
    <citation type="journal article" date="2020" name="BMC Genomics">
        <title>Correction to: Identification and distribution of gene clusters required for synthesis of sphingolipid metabolism inhibitors in diverse species of the filamentous fungus Fusarium.</title>
        <authorList>
            <person name="Kim H.S."/>
            <person name="Lohmar J.M."/>
            <person name="Busman M."/>
            <person name="Brown D.W."/>
            <person name="Naumann T.A."/>
            <person name="Divon H.H."/>
            <person name="Lysoe E."/>
            <person name="Uhlig S."/>
            <person name="Proctor R.H."/>
        </authorList>
    </citation>
    <scope>NUCLEOTIDE SEQUENCE</scope>
    <source>
        <strain evidence="5">NRRL 22465</strain>
    </source>
</reference>
<proteinExistence type="predicted"/>
<keyword evidence="1" id="KW-0677">Repeat</keyword>
<evidence type="ECO:0000256" key="1">
    <source>
        <dbReference type="ARBA" id="ARBA00022737"/>
    </source>
</evidence>
<dbReference type="EMBL" id="JABEYC010000137">
    <property type="protein sequence ID" value="KAF4982036.1"/>
    <property type="molecule type" value="Genomic_DNA"/>
</dbReference>
<dbReference type="Gene3D" id="1.25.40.20">
    <property type="entry name" value="Ankyrin repeat-containing domain"/>
    <property type="match status" value="2"/>
</dbReference>
<feature type="repeat" description="ANK" evidence="3">
    <location>
        <begin position="483"/>
        <end position="515"/>
    </location>
</feature>
<sequence>MEILGAVGSSIAIVQALQGVRKGVDLIRAIPDIQNDFDCLISEIELLEAMAQEVQRLPPESLRQDLITKASGLLSQVNNELAEVLKACARGTNDTDKKTWRTKKRRWLFESGKIKNLEQNVRVSAHPRFRAEVQMFMRPGGAQPTNQAAIAGPRVEELPNDEASIESEDDYSTGNTVAAPSSGQESTAPMDLVHTTLMGSGSLVRLQTSMVTHYSACPQPCRCRCHFSESSYQMPTWLRPLLGSWHIRLIDLPGFRRNECTEPECRRSDPAWIKLEYQVPRWFYDGPARFNASYSSLTGLGCSLRPARTISSTASIWVAVEKPYEVAKRAISEESFYPNDCDNGGLSIMQVYYGANSILQSMDIGDHETYLLHRVLSFVKDKPESTSTEIHDAIRQGAGLQEAIQNQPWAIDMLDCTGFAPLHLAAELDQAGDMKQLIDAGANVDQKDSGGRTPLMMAAHNRSVDSAKVLLKANCSPSLTDSNGETALHFAARENSPELVGYLIGVGASPAARNGFGDTPLHELARYGKAGDGNTQRVFDLLVLAKADVEATDILGQTPLLTAILYDNLPAAQCLVEGGCSLLAVDRFSQNILHFAALDSGLEMLHFLRDLIISDINPYLVDSNGNIPWDLLVYASLAPEWKLGSVRRPTRAEQEAFVQLYQSIRDGNLQHDIHHLERVSHALLERDAIAASKSLAPLTNKEEEWKRDLVLARHRALNDTIQNAEWEQAEGDVREWLAELRDELNTPARETLSHWWFVCDQEWEKEYDHDDESVDEDGSLNLDGSSFDGSDDEHFSEARSRQPSEIGDDDWEERNSVAGTDDGDDGDEGEPGLEKMED</sequence>
<feature type="compositionally biased region" description="Acidic residues" evidence="4">
    <location>
        <begin position="769"/>
        <end position="778"/>
    </location>
</feature>
<dbReference type="PROSITE" id="PS50297">
    <property type="entry name" value="ANK_REP_REGION"/>
    <property type="match status" value="2"/>
</dbReference>
<dbReference type="OrthoDB" id="7464126at2759"/>
<dbReference type="AlphaFoldDB" id="A0A8H4XMX4"/>
<evidence type="ECO:0000256" key="4">
    <source>
        <dbReference type="SAM" id="MobiDB-lite"/>
    </source>
</evidence>
<feature type="compositionally biased region" description="Acidic residues" evidence="4">
    <location>
        <begin position="821"/>
        <end position="831"/>
    </location>
</feature>
<dbReference type="SUPFAM" id="SSF48403">
    <property type="entry name" value="Ankyrin repeat"/>
    <property type="match status" value="1"/>
</dbReference>
<keyword evidence="2 3" id="KW-0040">ANK repeat</keyword>
<dbReference type="InterPro" id="IPR002110">
    <property type="entry name" value="Ankyrin_rpt"/>
</dbReference>
<feature type="repeat" description="ANK" evidence="3">
    <location>
        <begin position="450"/>
        <end position="482"/>
    </location>
</feature>
<feature type="compositionally biased region" description="Basic and acidic residues" evidence="4">
    <location>
        <begin position="792"/>
        <end position="802"/>
    </location>
</feature>
<dbReference type="PROSITE" id="PS50088">
    <property type="entry name" value="ANK_REPEAT"/>
    <property type="match status" value="3"/>
</dbReference>
<feature type="compositionally biased region" description="Acidic residues" evidence="4">
    <location>
        <begin position="160"/>
        <end position="171"/>
    </location>
</feature>
<feature type="repeat" description="ANK" evidence="3">
    <location>
        <begin position="417"/>
        <end position="449"/>
    </location>
</feature>
<feature type="region of interest" description="Disordered" evidence="4">
    <location>
        <begin position="768"/>
        <end position="838"/>
    </location>
</feature>
<dbReference type="SMART" id="SM00248">
    <property type="entry name" value="ANK"/>
    <property type="match status" value="6"/>
</dbReference>
<evidence type="ECO:0000313" key="5">
    <source>
        <dbReference type="EMBL" id="KAF4982036.1"/>
    </source>
</evidence>